<feature type="compositionally biased region" description="Polar residues" evidence="3">
    <location>
        <begin position="43"/>
        <end position="82"/>
    </location>
</feature>
<dbReference type="Pfam" id="PF00018">
    <property type="entry name" value="SH3_1"/>
    <property type="match status" value="1"/>
</dbReference>
<dbReference type="SMART" id="SM00326">
    <property type="entry name" value="SH3"/>
    <property type="match status" value="1"/>
</dbReference>
<evidence type="ECO:0000256" key="2">
    <source>
        <dbReference type="PROSITE-ProRule" id="PRU00192"/>
    </source>
</evidence>
<keyword evidence="1 2" id="KW-0728">SH3 domain</keyword>
<dbReference type="Gene3D" id="2.30.30.40">
    <property type="entry name" value="SH3 Domains"/>
    <property type="match status" value="1"/>
</dbReference>
<sequence>MPWIPRNILSTAARHDEDANIDANIPDDESGQIEDEWLLVDSNGESTPASQLNPEPEPSSNPTVTASVDITIGRTSNGTAPPSNLDKASDDNSTSSSPTPIARTTTRTIATTTCKLNPYLYDRGKRRVLYDFMAAESNELSVMAGEDILLLNVDGEPEGWLVAENSVGQVGWVPRAYVQDIGGDIADAARSIAELTAGGVLADSVCSGGRGRRSPEAAARIPPAFADTWTCKLKRLEPGLDDDDDW</sequence>
<dbReference type="PROSITE" id="PS50002">
    <property type="entry name" value="SH3"/>
    <property type="match status" value="1"/>
</dbReference>
<comment type="caution">
    <text evidence="5">The sequence shown here is derived from an EMBL/GenBank/DDBJ whole genome shotgun (WGS) entry which is preliminary data.</text>
</comment>
<evidence type="ECO:0000256" key="3">
    <source>
        <dbReference type="SAM" id="MobiDB-lite"/>
    </source>
</evidence>
<evidence type="ECO:0000256" key="1">
    <source>
        <dbReference type="ARBA" id="ARBA00022443"/>
    </source>
</evidence>
<dbReference type="InterPro" id="IPR036028">
    <property type="entry name" value="SH3-like_dom_sf"/>
</dbReference>
<dbReference type="InterPro" id="IPR001452">
    <property type="entry name" value="SH3_domain"/>
</dbReference>
<evidence type="ECO:0000259" key="4">
    <source>
        <dbReference type="PROSITE" id="PS50002"/>
    </source>
</evidence>
<evidence type="ECO:0000313" key="6">
    <source>
        <dbReference type="Proteomes" id="UP001174936"/>
    </source>
</evidence>
<evidence type="ECO:0000313" key="5">
    <source>
        <dbReference type="EMBL" id="KAK0641875.1"/>
    </source>
</evidence>
<dbReference type="EMBL" id="JAULSV010000006">
    <property type="protein sequence ID" value="KAK0641875.1"/>
    <property type="molecule type" value="Genomic_DNA"/>
</dbReference>
<gene>
    <name evidence="5" type="ORF">B0T16DRAFT_449213</name>
</gene>
<accession>A0AA39XY24</accession>
<feature type="domain" description="SH3" evidence="4">
    <location>
        <begin position="121"/>
        <end position="183"/>
    </location>
</feature>
<protein>
    <recommendedName>
        <fullName evidence="4">SH3 domain-containing protein</fullName>
    </recommendedName>
</protein>
<dbReference type="Proteomes" id="UP001174936">
    <property type="component" value="Unassembled WGS sequence"/>
</dbReference>
<proteinExistence type="predicted"/>
<dbReference type="SUPFAM" id="SSF50044">
    <property type="entry name" value="SH3-domain"/>
    <property type="match status" value="1"/>
</dbReference>
<feature type="compositionally biased region" description="Low complexity" evidence="3">
    <location>
        <begin position="91"/>
        <end position="106"/>
    </location>
</feature>
<feature type="region of interest" description="Disordered" evidence="3">
    <location>
        <begin position="41"/>
        <end position="106"/>
    </location>
</feature>
<name>A0AA39XY24_9PEZI</name>
<keyword evidence="6" id="KW-1185">Reference proteome</keyword>
<organism evidence="5 6">
    <name type="scientific">Cercophora newfieldiana</name>
    <dbReference type="NCBI Taxonomy" id="92897"/>
    <lineage>
        <taxon>Eukaryota</taxon>
        <taxon>Fungi</taxon>
        <taxon>Dikarya</taxon>
        <taxon>Ascomycota</taxon>
        <taxon>Pezizomycotina</taxon>
        <taxon>Sordariomycetes</taxon>
        <taxon>Sordariomycetidae</taxon>
        <taxon>Sordariales</taxon>
        <taxon>Lasiosphaeriaceae</taxon>
        <taxon>Cercophora</taxon>
    </lineage>
</organism>
<reference evidence="5" key="1">
    <citation type="submission" date="2023-06" db="EMBL/GenBank/DDBJ databases">
        <title>Genome-scale phylogeny and comparative genomics of the fungal order Sordariales.</title>
        <authorList>
            <consortium name="Lawrence Berkeley National Laboratory"/>
            <person name="Hensen N."/>
            <person name="Bonometti L."/>
            <person name="Westerberg I."/>
            <person name="Brannstrom I.O."/>
            <person name="Guillou S."/>
            <person name="Cros-Aarteil S."/>
            <person name="Calhoun S."/>
            <person name="Haridas S."/>
            <person name="Kuo A."/>
            <person name="Mondo S."/>
            <person name="Pangilinan J."/>
            <person name="Riley R."/>
            <person name="Labutti K."/>
            <person name="Andreopoulos B."/>
            <person name="Lipzen A."/>
            <person name="Chen C."/>
            <person name="Yanf M."/>
            <person name="Daum C."/>
            <person name="Ng V."/>
            <person name="Clum A."/>
            <person name="Steindorff A."/>
            <person name="Ohm R."/>
            <person name="Martin F."/>
            <person name="Silar P."/>
            <person name="Natvig D."/>
            <person name="Lalanne C."/>
            <person name="Gautier V."/>
            <person name="Ament-Velasquez S.L."/>
            <person name="Kruys A."/>
            <person name="Hutchinson M.I."/>
            <person name="Powell A.J."/>
            <person name="Barry K."/>
            <person name="Miller A.N."/>
            <person name="Grigoriev I.V."/>
            <person name="Debuchy R."/>
            <person name="Gladieux P."/>
            <person name="Thoren M.H."/>
            <person name="Johannesson H."/>
        </authorList>
    </citation>
    <scope>NUCLEOTIDE SEQUENCE</scope>
    <source>
        <strain evidence="5">SMH2532-1</strain>
    </source>
</reference>
<dbReference type="AlphaFoldDB" id="A0AA39XY24"/>